<dbReference type="Pfam" id="PF01205">
    <property type="entry name" value="Impact_N"/>
    <property type="match status" value="1"/>
</dbReference>
<dbReference type="PANTHER" id="PTHR16301:SF20">
    <property type="entry name" value="IMPACT FAMILY MEMBER YIGZ"/>
    <property type="match status" value="1"/>
</dbReference>
<dbReference type="GO" id="GO:0005737">
    <property type="term" value="C:cytoplasm"/>
    <property type="evidence" value="ECO:0007669"/>
    <property type="project" value="TreeGrafter"/>
</dbReference>
<dbReference type="GO" id="GO:0006446">
    <property type="term" value="P:regulation of translational initiation"/>
    <property type="evidence" value="ECO:0007669"/>
    <property type="project" value="TreeGrafter"/>
</dbReference>
<sequence length="210" mass="24389">MEKEIHKYLTIEKESISELVVDRSRFIAHSFSVTYQEMVREKILQIQSLYPDASHWCYAWRLGHNPPLEFSTDAGEPHGTAGRPILGSLLRSNLTNLLVIVTRYFGGKKLGVRGLINAYQQAAEMVLESSGIIEKELTAEFVLTINPTSFQLMVNQLIYFCRSKKYLELNPNLGKIRFRVPLHRLHETFAFLELKKKEEFLLNWERCDNQ</sequence>
<organism evidence="3">
    <name type="scientific">Candidatus Atribacter allofermentans</name>
    <dbReference type="NCBI Taxonomy" id="1852833"/>
    <lineage>
        <taxon>Bacteria</taxon>
        <taxon>Pseudomonadati</taxon>
        <taxon>Atribacterota</taxon>
        <taxon>Atribacteria</taxon>
        <taxon>Atribacterales</taxon>
        <taxon>Atribacteraceae</taxon>
        <taxon>Atribacter</taxon>
    </lineage>
</organism>
<dbReference type="Proteomes" id="UP000485569">
    <property type="component" value="Unassembled WGS sequence"/>
</dbReference>
<gene>
    <name evidence="3" type="primary">yigZ</name>
    <name evidence="3" type="ORF">BWY41_00402</name>
</gene>
<accession>A0A1V5T2R7</accession>
<dbReference type="PANTHER" id="PTHR16301">
    <property type="entry name" value="IMPACT-RELATED"/>
    <property type="match status" value="1"/>
</dbReference>
<dbReference type="SUPFAM" id="SSF54211">
    <property type="entry name" value="Ribosomal protein S5 domain 2-like"/>
    <property type="match status" value="1"/>
</dbReference>
<dbReference type="InterPro" id="IPR001498">
    <property type="entry name" value="Impact_N"/>
</dbReference>
<dbReference type="EMBL" id="MWBQ01000025">
    <property type="protein sequence ID" value="OQA61008.1"/>
    <property type="molecule type" value="Genomic_DNA"/>
</dbReference>
<evidence type="ECO:0000259" key="2">
    <source>
        <dbReference type="Pfam" id="PF01205"/>
    </source>
</evidence>
<dbReference type="PROSITE" id="PS00910">
    <property type="entry name" value="UPF0029"/>
    <property type="match status" value="1"/>
</dbReference>
<reference evidence="3" key="1">
    <citation type="submission" date="2017-02" db="EMBL/GenBank/DDBJ databases">
        <title>Delving into the versatile metabolic prowess of the omnipresent phylum Bacteroidetes.</title>
        <authorList>
            <person name="Nobu M.K."/>
            <person name="Mei R."/>
            <person name="Narihiro T."/>
            <person name="Kuroda K."/>
            <person name="Liu W.-T."/>
        </authorList>
    </citation>
    <scope>NUCLEOTIDE SEQUENCE</scope>
    <source>
        <strain evidence="3">ADurb.Bin276</strain>
    </source>
</reference>
<dbReference type="InterPro" id="IPR036956">
    <property type="entry name" value="Impact_N_sf"/>
</dbReference>
<dbReference type="InterPro" id="IPR023582">
    <property type="entry name" value="Impact"/>
</dbReference>
<feature type="domain" description="Impact N-terminal" evidence="2">
    <location>
        <begin position="23"/>
        <end position="127"/>
    </location>
</feature>
<proteinExistence type="inferred from homology"/>
<dbReference type="Gene3D" id="3.30.230.30">
    <property type="entry name" value="Impact, N-terminal domain"/>
    <property type="match status" value="1"/>
</dbReference>
<evidence type="ECO:0000256" key="1">
    <source>
        <dbReference type="ARBA" id="ARBA00007665"/>
    </source>
</evidence>
<dbReference type="InterPro" id="IPR020569">
    <property type="entry name" value="UPF0029_Impact_CS"/>
</dbReference>
<comment type="similarity">
    <text evidence="1">Belongs to the IMPACT family.</text>
</comment>
<dbReference type="InterPro" id="IPR020568">
    <property type="entry name" value="Ribosomal_Su5_D2-typ_SF"/>
</dbReference>
<dbReference type="AlphaFoldDB" id="A0A1V5T2R7"/>
<comment type="caution">
    <text evidence="3">The sequence shown here is derived from an EMBL/GenBank/DDBJ whole genome shotgun (WGS) entry which is preliminary data.</text>
</comment>
<protein>
    <submittedName>
        <fullName evidence="3">IMPACT family member YigZ</fullName>
    </submittedName>
</protein>
<evidence type="ECO:0000313" key="3">
    <source>
        <dbReference type="EMBL" id="OQA61008.1"/>
    </source>
</evidence>
<name>A0A1V5T2R7_9BACT</name>